<dbReference type="PROSITE" id="PS50106">
    <property type="entry name" value="PDZ"/>
    <property type="match status" value="2"/>
</dbReference>
<dbReference type="SUPFAM" id="SSF50156">
    <property type="entry name" value="PDZ domain-like"/>
    <property type="match status" value="1"/>
</dbReference>
<dbReference type="InterPro" id="IPR036034">
    <property type="entry name" value="PDZ_sf"/>
</dbReference>
<dbReference type="AlphaFoldDB" id="A0A7S4QVB6"/>
<organism evidence="2">
    <name type="scientific">Alexandrium monilatum</name>
    <dbReference type="NCBI Taxonomy" id="311494"/>
    <lineage>
        <taxon>Eukaryota</taxon>
        <taxon>Sar</taxon>
        <taxon>Alveolata</taxon>
        <taxon>Dinophyceae</taxon>
        <taxon>Gonyaulacales</taxon>
        <taxon>Pyrocystaceae</taxon>
        <taxon>Alexandrium</taxon>
    </lineage>
</organism>
<proteinExistence type="predicted"/>
<name>A0A7S4QVB6_9DINO</name>
<accession>A0A7S4QVB6</accession>
<evidence type="ECO:0000259" key="1">
    <source>
        <dbReference type="PROSITE" id="PS50106"/>
    </source>
</evidence>
<dbReference type="InterPro" id="IPR001478">
    <property type="entry name" value="PDZ"/>
</dbReference>
<protein>
    <recommendedName>
        <fullName evidence="1">PDZ domain-containing protein</fullName>
    </recommendedName>
</protein>
<gene>
    <name evidence="2" type="ORF">AMON00008_LOCUS25459</name>
</gene>
<feature type="domain" description="PDZ" evidence="1">
    <location>
        <begin position="149"/>
        <end position="232"/>
    </location>
</feature>
<evidence type="ECO:0000313" key="2">
    <source>
        <dbReference type="EMBL" id="CAE4593509.1"/>
    </source>
</evidence>
<reference evidence="2" key="1">
    <citation type="submission" date="2021-01" db="EMBL/GenBank/DDBJ databases">
        <authorList>
            <person name="Corre E."/>
            <person name="Pelletier E."/>
            <person name="Niang G."/>
            <person name="Scheremetjew M."/>
            <person name="Finn R."/>
            <person name="Kale V."/>
            <person name="Holt S."/>
            <person name="Cochrane G."/>
            <person name="Meng A."/>
            <person name="Brown T."/>
            <person name="Cohen L."/>
        </authorList>
    </citation>
    <scope>NUCLEOTIDE SEQUENCE</scope>
    <source>
        <strain evidence="2">CCMP3105</strain>
    </source>
</reference>
<feature type="domain" description="PDZ" evidence="1">
    <location>
        <begin position="58"/>
        <end position="124"/>
    </location>
</feature>
<dbReference type="EMBL" id="HBNR01036953">
    <property type="protein sequence ID" value="CAE4593509.1"/>
    <property type="molecule type" value="Transcribed_RNA"/>
</dbReference>
<sequence>MACCCLPVGGAIEPWDLPIEVEQALPSRMTQLEFHYGGKDDLTSKEGHDAKQEEVLKLGTVVIEPGGELGLNILHSAVRGLIVISGTSPGSPWARWNETHPDHMIQPGDKVIAVNDRQGDFEQLLLEMTATSPKTRMTSMVVKRPVENRVRISKLDGDTLGLNLITLSNGLVFIDAVIPGGLVDLWNKTSDRKVKILDYLVEVNRKRGEVAELVEAMKENRGDFELVLRTHPD</sequence>
<dbReference type="Gene3D" id="2.30.42.10">
    <property type="match status" value="2"/>
</dbReference>